<keyword evidence="4" id="KW-1185">Reference proteome</keyword>
<dbReference type="Proteomes" id="UP000316706">
    <property type="component" value="Unassembled WGS sequence"/>
</dbReference>
<evidence type="ECO:0000256" key="1">
    <source>
        <dbReference type="SAM" id="MobiDB-lite"/>
    </source>
</evidence>
<dbReference type="CDD" id="cd15482">
    <property type="entry name" value="Sialidase_non-viral"/>
    <property type="match status" value="1"/>
</dbReference>
<feature type="compositionally biased region" description="Low complexity" evidence="1">
    <location>
        <begin position="121"/>
        <end position="147"/>
    </location>
</feature>
<accession>A0A543IJF8</accession>
<feature type="region of interest" description="Disordered" evidence="1">
    <location>
        <begin position="60"/>
        <end position="288"/>
    </location>
</feature>
<name>A0A543IJF8_9ACTN</name>
<dbReference type="Gene3D" id="2.130.10.10">
    <property type="entry name" value="YVTN repeat-like/Quinoprotein amine dehydrogenase"/>
    <property type="match status" value="2"/>
</dbReference>
<evidence type="ECO:0000256" key="2">
    <source>
        <dbReference type="SAM" id="Phobius"/>
    </source>
</evidence>
<feature type="compositionally biased region" description="Low complexity" evidence="1">
    <location>
        <begin position="72"/>
        <end position="109"/>
    </location>
</feature>
<dbReference type="RefSeq" id="WP_141971749.1">
    <property type="nucleotide sequence ID" value="NZ_VFPO01000001.1"/>
</dbReference>
<dbReference type="AlphaFoldDB" id="A0A543IJF8"/>
<dbReference type="SUPFAM" id="SSF110296">
    <property type="entry name" value="Oligoxyloglucan reducing end-specific cellobiohydrolase"/>
    <property type="match status" value="2"/>
</dbReference>
<dbReference type="EMBL" id="VFPO01000001">
    <property type="protein sequence ID" value="TQM70706.1"/>
    <property type="molecule type" value="Genomic_DNA"/>
</dbReference>
<dbReference type="InterPro" id="IPR015943">
    <property type="entry name" value="WD40/YVTN_repeat-like_dom_sf"/>
</dbReference>
<evidence type="ECO:0000313" key="3">
    <source>
        <dbReference type="EMBL" id="TQM70706.1"/>
    </source>
</evidence>
<feature type="compositionally biased region" description="Basic and acidic residues" evidence="1">
    <location>
        <begin position="1"/>
        <end position="16"/>
    </location>
</feature>
<keyword evidence="2" id="KW-0812">Transmembrane</keyword>
<comment type="caution">
    <text evidence="3">The sequence shown here is derived from an EMBL/GenBank/DDBJ whole genome shotgun (WGS) entry which is preliminary data.</text>
</comment>
<feature type="region of interest" description="Disordered" evidence="1">
    <location>
        <begin position="1"/>
        <end position="28"/>
    </location>
</feature>
<feature type="compositionally biased region" description="Low complexity" evidence="1">
    <location>
        <begin position="218"/>
        <end position="229"/>
    </location>
</feature>
<feature type="compositionally biased region" description="Basic and acidic residues" evidence="1">
    <location>
        <begin position="148"/>
        <end position="159"/>
    </location>
</feature>
<evidence type="ECO:0000313" key="4">
    <source>
        <dbReference type="Proteomes" id="UP000316706"/>
    </source>
</evidence>
<protein>
    <submittedName>
        <fullName evidence="3">Uncharacterized protein</fullName>
    </submittedName>
</protein>
<dbReference type="OrthoDB" id="4894058at2"/>
<gene>
    <name evidence="3" type="ORF">FHX41_4442</name>
</gene>
<organism evidence="3 4">
    <name type="scientific">Actinomadura hallensis</name>
    <dbReference type="NCBI Taxonomy" id="337895"/>
    <lineage>
        <taxon>Bacteria</taxon>
        <taxon>Bacillati</taxon>
        <taxon>Actinomycetota</taxon>
        <taxon>Actinomycetes</taxon>
        <taxon>Streptosporangiales</taxon>
        <taxon>Thermomonosporaceae</taxon>
        <taxon>Actinomadura</taxon>
    </lineage>
</organism>
<keyword evidence="2" id="KW-1133">Transmembrane helix</keyword>
<keyword evidence="2" id="KW-0472">Membrane</keyword>
<feature type="compositionally biased region" description="Low complexity" evidence="1">
    <location>
        <begin position="236"/>
        <end position="250"/>
    </location>
</feature>
<reference evidence="3 4" key="1">
    <citation type="submission" date="2019-06" db="EMBL/GenBank/DDBJ databases">
        <title>Sequencing the genomes of 1000 actinobacteria strains.</title>
        <authorList>
            <person name="Klenk H.-P."/>
        </authorList>
    </citation>
    <scope>NUCLEOTIDE SEQUENCE [LARGE SCALE GENOMIC DNA]</scope>
    <source>
        <strain evidence="3 4">DSM 45043</strain>
    </source>
</reference>
<feature type="compositionally biased region" description="Low complexity" evidence="1">
    <location>
        <begin position="160"/>
        <end position="173"/>
    </location>
</feature>
<feature type="compositionally biased region" description="Basic and acidic residues" evidence="1">
    <location>
        <begin position="174"/>
        <end position="196"/>
    </location>
</feature>
<sequence>MTARTPEQDEARRTAEEETAGSRQVRRRLTFGVAGDLADMPTVRSPWQRAYEAWRAAGLSWGHGAPPRDQGAAEAIPAPDEAAPAGAAASGAAGAEDAAPAKPAAGKAARTGRRAAKKAAAKAAAAQAAAASKEAAASKAAAAAQEAAAKDDVAKDDVAKGAAATGDVVTEGAAGERAEKAKKAAADEPAVEKAESPEIAAGEAAAEEDAAKEDASQGTAAEEGAATEAASKEGAAEETAPKAGKAAPKAGKAKPKAGKGAGKKAQPDPEDVLVAGPGLRTRESAPRAARRLRTRLAVAAGLVVIAGGVIFTVARGEGADEQSLPGPLAADALFAADPAAETDGLVQNLAAVTAAGGTVVAVGTEGDGVPGRERTRFLSSVDGGRTWSLARVRSGDGSAVPQGDAPRMVAAGKRGWVALGDAHGGGTVAWTSENARTWTRHDVGAVFKPSDDVRAVARTADGFAAVGGADGHAVVWISPDGGRWQRIEGIRGITGFDRVASSGSVLVTHGTYPREVTVKRGRRKITRTVPSHGVWRSEDGGRTWAQVSIPQAKGSYGATKGLTYGPGGFATVREGRHTSGRKGNRRTTRFGVLFTSPDGREWRVASRFRGYGIERFGGTPDGLAVVVHGTDDAYRILRTADGRSWKADGTVPRPVKSSGLTVAAGGAIAISGSRGDDAYLHGVDLRKVPGAVNPERSVRSLAAAPGRVVAAGSSNGAAAIWTAPDGQPWQRAELPSTAGSLSGVVHGGKGWLAVGATPGDAPKPLVMTSQDGSTWEKAEFPGGPAPVAAAAGPSGYVAAGTGAVWHSADLKEWKRADLDGAPAAVTASDGMYVAVGARGRAPAVWTSQDGVKWTAAELSDGLATGPLTGVAADGATIVAIGADGAPLVSVDAGKTWTVHALGGDLTATAITATPNGFVATASTSHRNAAVLTSGDGVTWRRLRVPGLSGDGERRLTALTAAGSSVLAAGVAADGQGEAALLWKAPLP</sequence>
<feature type="transmembrane region" description="Helical" evidence="2">
    <location>
        <begin position="296"/>
        <end position="314"/>
    </location>
</feature>
<feature type="compositionally biased region" description="Basic residues" evidence="1">
    <location>
        <begin position="110"/>
        <end position="120"/>
    </location>
</feature>
<proteinExistence type="predicted"/>